<dbReference type="SMART" id="SM00369">
    <property type="entry name" value="LRR_TYP"/>
    <property type="match status" value="4"/>
</dbReference>
<dbReference type="EMBL" id="UYSL01020148">
    <property type="protein sequence ID" value="VDL73074.1"/>
    <property type="molecule type" value="Genomic_DNA"/>
</dbReference>
<dbReference type="SUPFAM" id="SSF52058">
    <property type="entry name" value="L domain-like"/>
    <property type="match status" value="1"/>
</dbReference>
<dbReference type="PANTHER" id="PTHR45617">
    <property type="entry name" value="LEUCINE RICH REPEAT FAMILY PROTEIN"/>
    <property type="match status" value="1"/>
</dbReference>
<dbReference type="InterPro" id="IPR001611">
    <property type="entry name" value="Leu-rich_rpt"/>
</dbReference>
<evidence type="ECO:0000313" key="5">
    <source>
        <dbReference type="Proteomes" id="UP000271162"/>
    </source>
</evidence>
<dbReference type="PROSITE" id="PS51450">
    <property type="entry name" value="LRR"/>
    <property type="match status" value="1"/>
</dbReference>
<gene>
    <name evidence="4" type="ORF">NBR_LOCUS9485</name>
</gene>
<proteinExistence type="predicted"/>
<keyword evidence="1" id="KW-0433">Leucine-rich repeat</keyword>
<keyword evidence="2" id="KW-0677">Repeat</keyword>
<evidence type="ECO:0000256" key="3">
    <source>
        <dbReference type="SAM" id="SignalP"/>
    </source>
</evidence>
<dbReference type="Proteomes" id="UP000271162">
    <property type="component" value="Unassembled WGS sequence"/>
</dbReference>
<reference evidence="4 5" key="2">
    <citation type="submission" date="2018-11" db="EMBL/GenBank/DDBJ databases">
        <authorList>
            <consortium name="Pathogen Informatics"/>
        </authorList>
    </citation>
    <scope>NUCLEOTIDE SEQUENCE [LARGE SCALE GENOMIC DNA]</scope>
</reference>
<dbReference type="AlphaFoldDB" id="A0A0N4Y1I5"/>
<evidence type="ECO:0000313" key="4">
    <source>
        <dbReference type="EMBL" id="VDL73074.1"/>
    </source>
</evidence>
<sequence length="591" mass="67193">MAGAVRSVLRILLVILNIIPIKSDSDCNSMHSRTKGINLVCSARYNLNHEFVFGFLEEIQRAVNLPTARFWIAASIPLGAAATHVNVICMSVLISVANWKILRFTAQFIQGLAQVNVTELRIFDVDETATVLELAKYTPHLVTLELSAKTRRRVDVTKVFRHLKLLESLRVVNLDLQFPKTRCVQASPWIRSIVHIHIENSSLSELPAWMASAEKLHTLSLKSLFFIPFCHLRNMQEKADSMETLRSAKLSGNQISDVGKHMLLSSALYDIDISHNKIEVLASHTFALCSELRVLDLSYNPLGDLPHRPFVRNSRLKWLKLSHTKIKTISPENFVGLTSLKSLTLSFSPIHAITPFAFLPMKSLKTLDLEATNITVVPAAVTQNCALTHPRAEQNLFLYSLNLANNMLHRRASFPPEVVALLSRLTLFKLDGNPLTASLTYSATSQEFPPALFLLSTDNFRLIRQLMQTMASLPVWIEEPCTPYYWALHLRNSPYGDARSFISCMNRSQPFRNLVSPWSERRMEQEHLSFCREQYEWMIQGVEIYRDLEKNSGVFCLTNSQKRILTDPSSISEHEAEGNVERPQRRELIVY</sequence>
<dbReference type="InterPro" id="IPR003591">
    <property type="entry name" value="Leu-rich_rpt_typical-subtyp"/>
</dbReference>
<dbReference type="STRING" id="27835.A0A0N4Y1I5"/>
<evidence type="ECO:0000313" key="6">
    <source>
        <dbReference type="WBParaSite" id="NBR_0000948401-mRNA-1"/>
    </source>
</evidence>
<protein>
    <submittedName>
        <fullName evidence="6">TIR domain-containing protein</fullName>
    </submittedName>
</protein>
<reference evidence="6" key="1">
    <citation type="submission" date="2016-04" db="UniProtKB">
        <authorList>
            <consortium name="WormBaseParasite"/>
        </authorList>
    </citation>
    <scope>IDENTIFICATION</scope>
</reference>
<keyword evidence="3" id="KW-0732">Signal</keyword>
<accession>A0A0N4Y1I5</accession>
<feature type="signal peptide" evidence="3">
    <location>
        <begin position="1"/>
        <end position="23"/>
    </location>
</feature>
<dbReference type="Pfam" id="PF13855">
    <property type="entry name" value="LRR_8"/>
    <property type="match status" value="1"/>
</dbReference>
<feature type="chain" id="PRO_5043125071" evidence="3">
    <location>
        <begin position="24"/>
        <end position="591"/>
    </location>
</feature>
<dbReference type="Gene3D" id="3.80.10.10">
    <property type="entry name" value="Ribonuclease Inhibitor"/>
    <property type="match status" value="2"/>
</dbReference>
<evidence type="ECO:0000256" key="1">
    <source>
        <dbReference type="ARBA" id="ARBA00022614"/>
    </source>
</evidence>
<keyword evidence="5" id="KW-1185">Reference proteome</keyword>
<organism evidence="6">
    <name type="scientific">Nippostrongylus brasiliensis</name>
    <name type="common">Rat hookworm</name>
    <dbReference type="NCBI Taxonomy" id="27835"/>
    <lineage>
        <taxon>Eukaryota</taxon>
        <taxon>Metazoa</taxon>
        <taxon>Ecdysozoa</taxon>
        <taxon>Nematoda</taxon>
        <taxon>Chromadorea</taxon>
        <taxon>Rhabditida</taxon>
        <taxon>Rhabditina</taxon>
        <taxon>Rhabditomorpha</taxon>
        <taxon>Strongyloidea</taxon>
        <taxon>Heligmosomidae</taxon>
        <taxon>Nippostrongylus</taxon>
    </lineage>
</organism>
<dbReference type="PANTHER" id="PTHR45617:SF169">
    <property type="entry name" value="LRRCT DOMAIN-CONTAINING PROTEIN"/>
    <property type="match status" value="1"/>
</dbReference>
<evidence type="ECO:0000256" key="2">
    <source>
        <dbReference type="ARBA" id="ARBA00022737"/>
    </source>
</evidence>
<dbReference type="InterPro" id="IPR032675">
    <property type="entry name" value="LRR_dom_sf"/>
</dbReference>
<name>A0A0N4Y1I5_NIPBR</name>
<dbReference type="WBParaSite" id="NBR_0000948401-mRNA-1">
    <property type="protein sequence ID" value="NBR_0000948401-mRNA-1"/>
    <property type="gene ID" value="NBR_0000948401"/>
</dbReference>